<evidence type="ECO:0000313" key="3">
    <source>
        <dbReference type="EnsemblMetazoa" id="tetur22g02180.1"/>
    </source>
</evidence>
<dbReference type="EnsemblMetazoa" id="tetur22g02180.1">
    <property type="protein sequence ID" value="tetur22g02180.1"/>
    <property type="gene ID" value="tetur22g02180"/>
</dbReference>
<keyword evidence="1" id="KW-0732">Signal</keyword>
<dbReference type="Pfam" id="PF01477">
    <property type="entry name" value="PLAT"/>
    <property type="match status" value="1"/>
</dbReference>
<dbReference type="AlphaFoldDB" id="T1KV28"/>
<evidence type="ECO:0000256" key="1">
    <source>
        <dbReference type="SAM" id="SignalP"/>
    </source>
</evidence>
<dbReference type="Proteomes" id="UP000015104">
    <property type="component" value="Unassembled WGS sequence"/>
</dbReference>
<organism evidence="3 4">
    <name type="scientific">Tetranychus urticae</name>
    <name type="common">Two-spotted spider mite</name>
    <dbReference type="NCBI Taxonomy" id="32264"/>
    <lineage>
        <taxon>Eukaryota</taxon>
        <taxon>Metazoa</taxon>
        <taxon>Ecdysozoa</taxon>
        <taxon>Arthropoda</taxon>
        <taxon>Chelicerata</taxon>
        <taxon>Arachnida</taxon>
        <taxon>Acari</taxon>
        <taxon>Acariformes</taxon>
        <taxon>Trombidiformes</taxon>
        <taxon>Prostigmata</taxon>
        <taxon>Eleutherengona</taxon>
        <taxon>Raphignathae</taxon>
        <taxon>Tetranychoidea</taxon>
        <taxon>Tetranychidae</taxon>
        <taxon>Tetranychus</taxon>
    </lineage>
</organism>
<sequence>MNAKILFAFVLAVNICIITATAQVYSYSVSVKTADKEFSSHDGKIKISVLSSDSVKTSQEDFVLTPNDIEIKKDETYNYAIPLIAPLENITSVYLRWTLASPYNPYYAIKKPKIYFDSVTLVSTYIVPFIHQIGSKNRKFCPETIPIGIEHADGATFNPCT</sequence>
<reference evidence="4" key="1">
    <citation type="submission" date="2011-08" db="EMBL/GenBank/DDBJ databases">
        <authorList>
            <person name="Rombauts S."/>
        </authorList>
    </citation>
    <scope>NUCLEOTIDE SEQUENCE</scope>
    <source>
        <strain evidence="4">London</strain>
    </source>
</reference>
<dbReference type="HOGENOM" id="CLU_139380_0_0_1"/>
<gene>
    <name evidence="3" type="primary">107367447</name>
</gene>
<accession>T1KV28</accession>
<feature type="signal peptide" evidence="1">
    <location>
        <begin position="1"/>
        <end position="22"/>
    </location>
</feature>
<feature type="chain" id="PRO_5004591953" description="PLAT domain-containing protein" evidence="1">
    <location>
        <begin position="23"/>
        <end position="161"/>
    </location>
</feature>
<proteinExistence type="predicted"/>
<feature type="domain" description="PLAT" evidence="2">
    <location>
        <begin position="27"/>
        <end position="121"/>
    </location>
</feature>
<keyword evidence="4" id="KW-1185">Reference proteome</keyword>
<dbReference type="Gene3D" id="2.60.60.20">
    <property type="entry name" value="PLAT/LH2 domain"/>
    <property type="match status" value="1"/>
</dbReference>
<reference evidence="3" key="2">
    <citation type="submission" date="2015-06" db="UniProtKB">
        <authorList>
            <consortium name="EnsemblMetazoa"/>
        </authorList>
    </citation>
    <scope>IDENTIFICATION</scope>
</reference>
<name>T1KV28_TETUR</name>
<evidence type="ECO:0000259" key="2">
    <source>
        <dbReference type="Pfam" id="PF01477"/>
    </source>
</evidence>
<protein>
    <recommendedName>
        <fullName evidence="2">PLAT domain-containing protein</fullName>
    </recommendedName>
</protein>
<dbReference type="KEGG" id="tut:107367447"/>
<dbReference type="EMBL" id="CAEY01000589">
    <property type="status" value="NOT_ANNOTATED_CDS"/>
    <property type="molecule type" value="Genomic_DNA"/>
</dbReference>
<evidence type="ECO:0000313" key="4">
    <source>
        <dbReference type="Proteomes" id="UP000015104"/>
    </source>
</evidence>
<dbReference type="OMA" id="TCNANIY"/>
<dbReference type="InterPro" id="IPR001024">
    <property type="entry name" value="PLAT/LH2_dom"/>
</dbReference>